<name>A0ABT4GLP6_9BACL</name>
<evidence type="ECO:0000256" key="3">
    <source>
        <dbReference type="ARBA" id="ARBA00022692"/>
    </source>
</evidence>
<dbReference type="PANTHER" id="PTHR43221">
    <property type="entry name" value="PROTEASE HTPX"/>
    <property type="match status" value="1"/>
</dbReference>
<sequence>MKSMVANTDEKVCPDCNNVIAVIKGYVTWCEKCNWNLQTVKKYVPKSIFEKIYLSAGEKSSQNLLNSLLQKVNINSSFSSLKLLTLLTSSIIHLVSLSLSLFLFGLYLIKSDFPNILFIILGISLIVVAWITRIKPNKLRENPLSREHYPNLYKITDEISSALNADKVYGIIIDEKFNASFSQIGWKQQKILRLGLPLLSVLNKQELVALISHEIAHGINGDLNRGLWVGSAIQTLSSWYQITKPDKIFDTRYRTGAIFMIFANILLQLVSKILFFLLYILCHLNWRDSQRAEYLADQFAAKTAGKEAILSLLNKLHFHDLFEFTILKVINTKREGHFFQDFVEQILMVPAKELERIKRIELLDNSRLDATHPPTGNRIFYINSLDLEQPNHIIKDETYQPIMNELSKLHLLIEKN</sequence>
<keyword evidence="5 10" id="KW-0378">Hydrolase</keyword>
<keyword evidence="4" id="KW-0479">Metal-binding</keyword>
<keyword evidence="8 10" id="KW-0482">Metalloprotease</keyword>
<dbReference type="Gene3D" id="3.30.2010.10">
    <property type="entry name" value="Metalloproteases ('zincins'), catalytic domain"/>
    <property type="match status" value="1"/>
</dbReference>
<proteinExistence type="inferred from homology"/>
<evidence type="ECO:0000259" key="12">
    <source>
        <dbReference type="Pfam" id="PF01435"/>
    </source>
</evidence>
<evidence type="ECO:0000256" key="2">
    <source>
        <dbReference type="ARBA" id="ARBA00022670"/>
    </source>
</evidence>
<gene>
    <name evidence="13" type="ORF">M5X19_29380</name>
</gene>
<comment type="cofactor">
    <cofactor evidence="10">
        <name>Zn(2+)</name>
        <dbReference type="ChEBI" id="CHEBI:29105"/>
    </cofactor>
    <text evidence="10">Binds 1 zinc ion per subunit.</text>
</comment>
<keyword evidence="2 10" id="KW-0645">Protease</keyword>
<keyword evidence="3 11" id="KW-0812">Transmembrane</keyword>
<dbReference type="Proteomes" id="UP001527099">
    <property type="component" value="Unassembled WGS sequence"/>
</dbReference>
<keyword evidence="6 10" id="KW-0862">Zinc</keyword>
<accession>A0ABT4GLP6</accession>
<dbReference type="CDD" id="cd07328">
    <property type="entry name" value="M48_Ste24p_like"/>
    <property type="match status" value="1"/>
</dbReference>
<evidence type="ECO:0000256" key="11">
    <source>
        <dbReference type="SAM" id="Phobius"/>
    </source>
</evidence>
<keyword evidence="1" id="KW-1003">Cell membrane</keyword>
<keyword evidence="14" id="KW-1185">Reference proteome</keyword>
<evidence type="ECO:0000313" key="13">
    <source>
        <dbReference type="EMBL" id="MCY9696948.1"/>
    </source>
</evidence>
<dbReference type="EMBL" id="JAMDMX010000118">
    <property type="protein sequence ID" value="MCY9696948.1"/>
    <property type="molecule type" value="Genomic_DNA"/>
</dbReference>
<comment type="similarity">
    <text evidence="10">Belongs to the peptidase M48 family.</text>
</comment>
<feature type="domain" description="Peptidase M48" evidence="12">
    <location>
        <begin position="168"/>
        <end position="382"/>
    </location>
</feature>
<feature type="transmembrane region" description="Helical" evidence="11">
    <location>
        <begin position="257"/>
        <end position="281"/>
    </location>
</feature>
<dbReference type="PANTHER" id="PTHR43221:SF2">
    <property type="entry name" value="PROTEASE HTPX HOMOLOG"/>
    <property type="match status" value="1"/>
</dbReference>
<protein>
    <submittedName>
        <fullName evidence="13">M48 family metallopeptidase</fullName>
    </submittedName>
</protein>
<feature type="transmembrane region" description="Helical" evidence="11">
    <location>
        <begin position="83"/>
        <end position="109"/>
    </location>
</feature>
<evidence type="ECO:0000256" key="1">
    <source>
        <dbReference type="ARBA" id="ARBA00022475"/>
    </source>
</evidence>
<feature type="transmembrane region" description="Helical" evidence="11">
    <location>
        <begin position="115"/>
        <end position="132"/>
    </location>
</feature>
<feature type="non-terminal residue" evidence="13">
    <location>
        <position position="416"/>
    </location>
</feature>
<evidence type="ECO:0000256" key="7">
    <source>
        <dbReference type="ARBA" id="ARBA00022989"/>
    </source>
</evidence>
<dbReference type="RefSeq" id="WP_268617883.1">
    <property type="nucleotide sequence ID" value="NZ_JAMDMX010000118.1"/>
</dbReference>
<comment type="caution">
    <text evidence="13">The sequence shown here is derived from an EMBL/GenBank/DDBJ whole genome shotgun (WGS) entry which is preliminary data.</text>
</comment>
<dbReference type="Pfam" id="PF01435">
    <property type="entry name" value="Peptidase_M48"/>
    <property type="match status" value="1"/>
</dbReference>
<evidence type="ECO:0000256" key="10">
    <source>
        <dbReference type="RuleBase" id="RU003983"/>
    </source>
</evidence>
<evidence type="ECO:0000313" key="14">
    <source>
        <dbReference type="Proteomes" id="UP001527099"/>
    </source>
</evidence>
<dbReference type="InterPro" id="IPR001915">
    <property type="entry name" value="Peptidase_M48"/>
</dbReference>
<evidence type="ECO:0000256" key="8">
    <source>
        <dbReference type="ARBA" id="ARBA00023049"/>
    </source>
</evidence>
<evidence type="ECO:0000256" key="6">
    <source>
        <dbReference type="ARBA" id="ARBA00022833"/>
    </source>
</evidence>
<reference evidence="13 14" key="1">
    <citation type="submission" date="2022-05" db="EMBL/GenBank/DDBJ databases">
        <title>Genome Sequencing of Bee-Associated Microbes.</title>
        <authorList>
            <person name="Dunlap C."/>
        </authorList>
    </citation>
    <scope>NUCLEOTIDE SEQUENCE [LARGE SCALE GENOMIC DNA]</scope>
    <source>
        <strain evidence="13 14">NRRL B-14421</strain>
    </source>
</reference>
<evidence type="ECO:0000256" key="4">
    <source>
        <dbReference type="ARBA" id="ARBA00022723"/>
    </source>
</evidence>
<evidence type="ECO:0000256" key="5">
    <source>
        <dbReference type="ARBA" id="ARBA00022801"/>
    </source>
</evidence>
<organism evidence="13 14">
    <name type="scientific">Paenibacillus alginolyticus</name>
    <dbReference type="NCBI Taxonomy" id="59839"/>
    <lineage>
        <taxon>Bacteria</taxon>
        <taxon>Bacillati</taxon>
        <taxon>Bacillota</taxon>
        <taxon>Bacilli</taxon>
        <taxon>Bacillales</taxon>
        <taxon>Paenibacillaceae</taxon>
        <taxon>Paenibacillus</taxon>
    </lineage>
</organism>
<keyword evidence="9 11" id="KW-0472">Membrane</keyword>
<keyword evidence="7 11" id="KW-1133">Transmembrane helix</keyword>
<evidence type="ECO:0000256" key="9">
    <source>
        <dbReference type="ARBA" id="ARBA00023136"/>
    </source>
</evidence>
<dbReference type="InterPro" id="IPR050083">
    <property type="entry name" value="HtpX_protease"/>
</dbReference>